<comment type="similarity">
    <text evidence="5">Belongs to the FtsA/MreB family.</text>
</comment>
<organism evidence="8 9">
    <name type="scientific">Segatella cerevisiae</name>
    <dbReference type="NCBI Taxonomy" id="2053716"/>
    <lineage>
        <taxon>Bacteria</taxon>
        <taxon>Pseudomonadati</taxon>
        <taxon>Bacteroidota</taxon>
        <taxon>Bacteroidia</taxon>
        <taxon>Bacteroidales</taxon>
        <taxon>Prevotellaceae</taxon>
        <taxon>Segatella</taxon>
    </lineage>
</organism>
<dbReference type="InterPro" id="IPR003494">
    <property type="entry name" value="SHS2_FtsA"/>
</dbReference>
<dbReference type="SMART" id="SM00842">
    <property type="entry name" value="FtsA"/>
    <property type="match status" value="1"/>
</dbReference>
<dbReference type="GO" id="GO:0051301">
    <property type="term" value="P:cell division"/>
    <property type="evidence" value="ECO:0007669"/>
    <property type="project" value="UniProtKB-KW"/>
</dbReference>
<dbReference type="RefSeq" id="WP_252759873.1">
    <property type="nucleotide sequence ID" value="NZ_JAMXLY010000003.1"/>
</dbReference>
<comment type="subunit">
    <text evidence="5">Self-interacts. Interacts with FtsZ.</text>
</comment>
<sequence length="484" mass="54449">MPKEFIVAIELGSSKMTGIAGQKNLDGSITVLSVVEEKSESCIRKGVVYNMEKTGQALTNIIKSLRSNLKQEITHVYVGVGGQSIHSEKNVIIKELPDNTQVTQEMINEKMDENRNMSYTEQDILDAVTQEYKVDNQYQLDPVGIQCNRLEGNFLNILWRKKFYNSLNTCFDNAGIAIAEMYLAPLALADNVLTETERRSGCLLVDLGAETTTVSIYYKGLLRFLTVIPLGSNNITKDLTSLQIEESVAERLKLKYASAYTDNKDIKDGISYQIDKDRKVDCRKFIEIVEARVEEIIENVWFQIPNEYTDKLLGGIILTGGGSNMPNIDTAFRQYTHIEKIRIAKFVIPTIHSNDPKINVHDGTMNTILSLLAKGDMNCAGEEIRNDLFKNAAAAEGRPGTVADRRQKIRDPKVTTGSGIVLTAAEKQELEDARKKREAEEEEARIAAEELERKKAEEKKENSWGHKFLNKLKKFGQNIISEDE</sequence>
<dbReference type="Gene3D" id="3.30.420.40">
    <property type="match status" value="2"/>
</dbReference>
<comment type="function">
    <text evidence="5">Cell division protein that is involved in the assembly of the Z ring. May serve as a membrane anchor for the Z ring.</text>
</comment>
<dbReference type="InterPro" id="IPR050696">
    <property type="entry name" value="FtsA/MreB"/>
</dbReference>
<dbReference type="Pfam" id="PF14450">
    <property type="entry name" value="FtsA"/>
    <property type="match status" value="1"/>
</dbReference>
<dbReference type="SUPFAM" id="SSF53067">
    <property type="entry name" value="Actin-like ATPase domain"/>
    <property type="match status" value="2"/>
</dbReference>
<evidence type="ECO:0000256" key="5">
    <source>
        <dbReference type="HAMAP-Rule" id="MF_02033"/>
    </source>
</evidence>
<name>A0ABT1BTV5_9BACT</name>
<dbReference type="InterPro" id="IPR020823">
    <property type="entry name" value="Cell_div_FtsA"/>
</dbReference>
<gene>
    <name evidence="5 8" type="primary">ftsA</name>
    <name evidence="8" type="ORF">NG821_01390</name>
</gene>
<protein>
    <recommendedName>
        <fullName evidence="5">Cell division protein FtsA</fullName>
    </recommendedName>
</protein>
<feature type="coiled-coil region" evidence="6">
    <location>
        <begin position="422"/>
        <end position="461"/>
    </location>
</feature>
<keyword evidence="2 5" id="KW-0132">Cell division</keyword>
<keyword evidence="1 5" id="KW-1003">Cell membrane</keyword>
<evidence type="ECO:0000256" key="6">
    <source>
        <dbReference type="SAM" id="Coils"/>
    </source>
</evidence>
<keyword evidence="6" id="KW-0175">Coiled coil</keyword>
<dbReference type="Proteomes" id="UP001204015">
    <property type="component" value="Unassembled WGS sequence"/>
</dbReference>
<dbReference type="EMBL" id="JAMXLY010000003">
    <property type="protein sequence ID" value="MCO6024509.1"/>
    <property type="molecule type" value="Genomic_DNA"/>
</dbReference>
<dbReference type="Pfam" id="PF02491">
    <property type="entry name" value="SHS2_FTSA"/>
    <property type="match status" value="1"/>
</dbReference>
<dbReference type="PANTHER" id="PTHR32432">
    <property type="entry name" value="CELL DIVISION PROTEIN FTSA-RELATED"/>
    <property type="match status" value="1"/>
</dbReference>
<evidence type="ECO:0000259" key="7">
    <source>
        <dbReference type="SMART" id="SM00842"/>
    </source>
</evidence>
<evidence type="ECO:0000313" key="8">
    <source>
        <dbReference type="EMBL" id="MCO6024509.1"/>
    </source>
</evidence>
<keyword evidence="4 5" id="KW-0131">Cell cycle</keyword>
<comment type="subcellular location">
    <subcellularLocation>
        <location evidence="5">Cell membrane</location>
        <topology evidence="5">Peripheral membrane protein</topology>
        <orientation evidence="5">Cytoplasmic side</orientation>
    </subcellularLocation>
    <text evidence="5">Localizes to the Z ring in an FtsZ-dependent manner. Targeted to the membrane through a conserved C-terminal amphipathic helix.</text>
</comment>
<proteinExistence type="inferred from homology"/>
<feature type="domain" description="SHS2" evidence="7">
    <location>
        <begin position="6"/>
        <end position="192"/>
    </location>
</feature>
<accession>A0ABT1BTV5</accession>
<keyword evidence="9" id="KW-1185">Reference proteome</keyword>
<comment type="caution">
    <text evidence="8">The sequence shown here is derived from an EMBL/GenBank/DDBJ whole genome shotgun (WGS) entry which is preliminary data.</text>
</comment>
<evidence type="ECO:0000313" key="9">
    <source>
        <dbReference type="Proteomes" id="UP001204015"/>
    </source>
</evidence>
<dbReference type="InterPro" id="IPR043129">
    <property type="entry name" value="ATPase_NBD"/>
</dbReference>
<dbReference type="PANTHER" id="PTHR32432:SF4">
    <property type="entry name" value="CELL DIVISION PROTEIN FTSA"/>
    <property type="match status" value="1"/>
</dbReference>
<dbReference type="PIRSF" id="PIRSF003101">
    <property type="entry name" value="FtsA"/>
    <property type="match status" value="1"/>
</dbReference>
<evidence type="ECO:0000256" key="2">
    <source>
        <dbReference type="ARBA" id="ARBA00022618"/>
    </source>
</evidence>
<dbReference type="NCBIfam" id="TIGR01174">
    <property type="entry name" value="ftsA"/>
    <property type="match status" value="1"/>
</dbReference>
<keyword evidence="3 5" id="KW-0472">Membrane</keyword>
<reference evidence="8 9" key="1">
    <citation type="submission" date="2022-06" db="EMBL/GenBank/DDBJ databases">
        <title>A taxonomic note on the genus Prevotella: Description of four novel genera and emended description of the genera Hallella and Xylanibacter.</title>
        <authorList>
            <person name="Hitch T.C.A."/>
        </authorList>
    </citation>
    <scope>NUCLEOTIDE SEQUENCE [LARGE SCALE GENOMIC DNA]</scope>
    <source>
        <strain evidence="8 9">DSM 100619</strain>
    </source>
</reference>
<evidence type="ECO:0000256" key="3">
    <source>
        <dbReference type="ARBA" id="ARBA00023136"/>
    </source>
</evidence>
<evidence type="ECO:0000256" key="1">
    <source>
        <dbReference type="ARBA" id="ARBA00022475"/>
    </source>
</evidence>
<dbReference type="HAMAP" id="MF_02033">
    <property type="entry name" value="FtsA"/>
    <property type="match status" value="1"/>
</dbReference>
<evidence type="ECO:0000256" key="4">
    <source>
        <dbReference type="ARBA" id="ARBA00023306"/>
    </source>
</evidence>